<dbReference type="InterPro" id="IPR037207">
    <property type="entry name" value="Nuop51_4Fe4S-bd_sf"/>
</dbReference>
<accession>A0A7C2K307</accession>
<dbReference type="PANTHER" id="PTHR43578:SF3">
    <property type="entry name" value="NADH-QUINONE OXIDOREDUCTASE SUBUNIT F"/>
    <property type="match status" value="1"/>
</dbReference>
<dbReference type="Gene3D" id="3.40.30.10">
    <property type="entry name" value="Glutaredoxin"/>
    <property type="match status" value="1"/>
</dbReference>
<dbReference type="SUPFAM" id="SSF140490">
    <property type="entry name" value="Nqo1C-terminal domain-like"/>
    <property type="match status" value="1"/>
</dbReference>
<dbReference type="Gene3D" id="6.10.250.1450">
    <property type="match status" value="1"/>
</dbReference>
<organism evidence="7">
    <name type="scientific">candidate division WOR-3 bacterium</name>
    <dbReference type="NCBI Taxonomy" id="2052148"/>
    <lineage>
        <taxon>Bacteria</taxon>
        <taxon>Bacteria division WOR-3</taxon>
    </lineage>
</organism>
<evidence type="ECO:0000256" key="2">
    <source>
        <dbReference type="ARBA" id="ARBA00022485"/>
    </source>
</evidence>
<dbReference type="GO" id="GO:0046872">
    <property type="term" value="F:metal ion binding"/>
    <property type="evidence" value="ECO:0007669"/>
    <property type="project" value="UniProtKB-KW"/>
</dbReference>
<evidence type="ECO:0000256" key="4">
    <source>
        <dbReference type="ARBA" id="ARBA00023004"/>
    </source>
</evidence>
<dbReference type="Gene3D" id="1.20.1440.230">
    <property type="entry name" value="NADH-ubiquinone oxidoreductase 51kDa subunit, iron-sulphur binding domain"/>
    <property type="match status" value="1"/>
</dbReference>
<dbReference type="PANTHER" id="PTHR43578">
    <property type="entry name" value="NADH-QUINONE OXIDOREDUCTASE SUBUNIT F"/>
    <property type="match status" value="1"/>
</dbReference>
<dbReference type="InterPro" id="IPR001949">
    <property type="entry name" value="NADH-UbQ_OxRdtase_51kDa_CS"/>
</dbReference>
<dbReference type="Pfam" id="PF01257">
    <property type="entry name" value="2Fe-2S_thioredx"/>
    <property type="match status" value="1"/>
</dbReference>
<dbReference type="SUPFAM" id="SSF142984">
    <property type="entry name" value="Nqo1 middle domain-like"/>
    <property type="match status" value="1"/>
</dbReference>
<dbReference type="InterPro" id="IPR011538">
    <property type="entry name" value="Nuo51_FMN-bd"/>
</dbReference>
<dbReference type="NCBIfam" id="NF010120">
    <property type="entry name" value="PRK13596.1"/>
    <property type="match status" value="1"/>
</dbReference>
<dbReference type="AlphaFoldDB" id="A0A7C2K307"/>
<evidence type="ECO:0000259" key="6">
    <source>
        <dbReference type="SMART" id="SM00928"/>
    </source>
</evidence>
<dbReference type="EMBL" id="DSOL01000093">
    <property type="protein sequence ID" value="HEN27684.1"/>
    <property type="molecule type" value="Genomic_DNA"/>
</dbReference>
<dbReference type="CDD" id="cd02980">
    <property type="entry name" value="TRX_Fd_family"/>
    <property type="match status" value="1"/>
</dbReference>
<proteinExistence type="inferred from homology"/>
<dbReference type="Pfam" id="PF10589">
    <property type="entry name" value="NADH_4Fe-4S"/>
    <property type="match status" value="1"/>
</dbReference>
<comment type="caution">
    <text evidence="7">The sequence shown here is derived from an EMBL/GenBank/DDBJ whole genome shotgun (WGS) entry which is preliminary data.</text>
</comment>
<dbReference type="GO" id="GO:0008137">
    <property type="term" value="F:NADH dehydrogenase (ubiquinone) activity"/>
    <property type="evidence" value="ECO:0007669"/>
    <property type="project" value="InterPro"/>
</dbReference>
<dbReference type="SMART" id="SM00928">
    <property type="entry name" value="NADH_4Fe-4S"/>
    <property type="match status" value="1"/>
</dbReference>
<keyword evidence="5" id="KW-0411">Iron-sulfur</keyword>
<dbReference type="InterPro" id="IPR037225">
    <property type="entry name" value="Nuo51_FMN-bd_sf"/>
</dbReference>
<feature type="domain" description="NADH-ubiquinone oxidoreductase 51kDa subunit iron-sulphur binding" evidence="6">
    <location>
        <begin position="439"/>
        <end position="484"/>
    </location>
</feature>
<evidence type="ECO:0000313" key="7">
    <source>
        <dbReference type="EMBL" id="HEN27684.1"/>
    </source>
</evidence>
<gene>
    <name evidence="7" type="primary">nuoF</name>
    <name evidence="7" type="ORF">ENQ77_03285</name>
</gene>
<sequence length="554" mass="60855">MPKRLDILVCSGAACISNDSTTIKNKLQAVLKEHNLEDEVAIVETGCMGPCELGPVMLVYPDGVFYIKLKESDVEEIVKEHVIKGRPVKRLQWTTPEARRIVEEKKQIPFFEKQLKIVLSNCGKIDPENIEEYIAVGGYEALAKVLTEMTPEQVIEEMINSGLRGRGGAGFPTGIKWKVTRESAGDEKFVVCNGDEGDPGAFMDRAILEGDPHSVIEGMAIAAYAIGAKQGYVYVRAEYPLAIKRLEKAIQQARKYGLLGNNIFETSFSFDIEIRIGAGAFVCGEETALIASIEGKRGQPRPKPPFPAQKGLWGKPTLINNVETFANVRHIILNGSKWFASIGTETSKGTKVFALSGKVNNTGLVEVPMGITIRELVFDIGGGIPDNKKFKAVQIGGPSGGCVPAEYADTPIDYESLKKLGTIMGSGGVIVLDEDTCMVNLAKFFLDFTVEESCGQCVPCRIGLKHLYDILDRITKGHGKMEDLETLEKLGEEIRRTSLCGLGQSAPNPVLSTLRYFRDEYIEHIKDKKCRAGVCQFEVKEEKVSLEEKLKGII</sequence>
<dbReference type="SUPFAM" id="SSF142019">
    <property type="entry name" value="Nqo1 FMN-binding domain-like"/>
    <property type="match status" value="1"/>
</dbReference>
<keyword evidence="4" id="KW-0408">Iron</keyword>
<dbReference type="FunFam" id="1.20.1440.230:FF:000001">
    <property type="entry name" value="Mitochondrial NADH dehydrogenase flavoprotein 1"/>
    <property type="match status" value="1"/>
</dbReference>
<comment type="similarity">
    <text evidence="1">Belongs to the complex I 51 kDa subunit family.</text>
</comment>
<dbReference type="Gene3D" id="3.40.50.11540">
    <property type="entry name" value="NADH-ubiquinone oxidoreductase 51kDa subunit"/>
    <property type="match status" value="1"/>
</dbReference>
<evidence type="ECO:0000256" key="3">
    <source>
        <dbReference type="ARBA" id="ARBA00022723"/>
    </source>
</evidence>
<dbReference type="GO" id="GO:0010181">
    <property type="term" value="F:FMN binding"/>
    <property type="evidence" value="ECO:0007669"/>
    <property type="project" value="InterPro"/>
</dbReference>
<dbReference type="PROSITE" id="PS00645">
    <property type="entry name" value="COMPLEX1_51K_2"/>
    <property type="match status" value="1"/>
</dbReference>
<dbReference type="GO" id="GO:0051539">
    <property type="term" value="F:4 iron, 4 sulfur cluster binding"/>
    <property type="evidence" value="ECO:0007669"/>
    <property type="project" value="UniProtKB-KW"/>
</dbReference>
<evidence type="ECO:0000256" key="1">
    <source>
        <dbReference type="ARBA" id="ARBA00007523"/>
    </source>
</evidence>
<dbReference type="Pfam" id="PF01512">
    <property type="entry name" value="Complex1_51K"/>
    <property type="match status" value="1"/>
</dbReference>
<dbReference type="InterPro" id="IPR019575">
    <property type="entry name" value="Nuop51_4Fe4S-bd"/>
</dbReference>
<reference evidence="7" key="1">
    <citation type="journal article" date="2020" name="mSystems">
        <title>Genome- and Community-Level Interaction Insights into Carbon Utilization and Element Cycling Functions of Hydrothermarchaeota in Hydrothermal Sediment.</title>
        <authorList>
            <person name="Zhou Z."/>
            <person name="Liu Y."/>
            <person name="Xu W."/>
            <person name="Pan J."/>
            <person name="Luo Z.H."/>
            <person name="Li M."/>
        </authorList>
    </citation>
    <scope>NUCLEOTIDE SEQUENCE [LARGE SCALE GENOMIC DNA]</scope>
    <source>
        <strain evidence="7">SpSt-34</strain>
    </source>
</reference>
<dbReference type="SUPFAM" id="SSF52833">
    <property type="entry name" value="Thioredoxin-like"/>
    <property type="match status" value="1"/>
</dbReference>
<keyword evidence="3" id="KW-0479">Metal-binding</keyword>
<keyword evidence="2" id="KW-0004">4Fe-4S</keyword>
<dbReference type="InterPro" id="IPR036249">
    <property type="entry name" value="Thioredoxin-like_sf"/>
</dbReference>
<protein>
    <submittedName>
        <fullName evidence="7">NADH-quinone oxidoreductase subunit NuoF</fullName>
    </submittedName>
</protein>
<dbReference type="Gene3D" id="3.10.20.600">
    <property type="match status" value="1"/>
</dbReference>
<name>A0A7C2K307_UNCW3</name>
<evidence type="ECO:0000256" key="5">
    <source>
        <dbReference type="ARBA" id="ARBA00023014"/>
    </source>
</evidence>
<dbReference type="FunFam" id="3.40.50.11540:FF:000001">
    <property type="entry name" value="NADH dehydrogenase [ubiquinone] flavoprotein 1, mitochondrial"/>
    <property type="match status" value="1"/>
</dbReference>